<dbReference type="SUPFAM" id="SSF56512">
    <property type="entry name" value="Nitric oxide (NO) synthase oxygenase domain"/>
    <property type="match status" value="1"/>
</dbReference>
<comment type="function">
    <text evidence="10">Catalyzes the production of nitric oxide.</text>
</comment>
<protein>
    <recommendedName>
        <fullName evidence="4 10">Nitric oxide synthase oxygenase</fullName>
        <ecNumber evidence="3 10">1.14.14.47</ecNumber>
    </recommendedName>
</protein>
<evidence type="ECO:0000256" key="9">
    <source>
        <dbReference type="ARBA" id="ARBA00048713"/>
    </source>
</evidence>
<evidence type="ECO:0000256" key="8">
    <source>
        <dbReference type="ARBA" id="ARBA00023004"/>
    </source>
</evidence>
<name>A0ABP9VDN4_9DEIO</name>
<dbReference type="InterPro" id="IPR017142">
    <property type="entry name" value="Nitric_oxide_synthase_Oase-su"/>
</dbReference>
<keyword evidence="6 10" id="KW-0479">Metal-binding</keyword>
<comment type="cofactor">
    <cofactor evidence="1 10">
        <name>heme</name>
        <dbReference type="ChEBI" id="CHEBI:30413"/>
    </cofactor>
</comment>
<keyword evidence="5 10" id="KW-0349">Heme</keyword>
<dbReference type="PROSITE" id="PS60001">
    <property type="entry name" value="NOS"/>
    <property type="match status" value="1"/>
</dbReference>
<dbReference type="EC" id="1.14.14.47" evidence="3 10"/>
<dbReference type="InterPro" id="IPR044944">
    <property type="entry name" value="NOS_dom_3"/>
</dbReference>
<dbReference type="Gene3D" id="3.90.340.10">
    <property type="entry name" value="Nitric Oxide Synthase, Chain A, domain 1"/>
    <property type="match status" value="1"/>
</dbReference>
<keyword evidence="8 10" id="KW-0408">Iron</keyword>
<evidence type="ECO:0000256" key="7">
    <source>
        <dbReference type="ARBA" id="ARBA00023002"/>
    </source>
</evidence>
<sequence length="350" mass="39902">MTALLNAANLLEADTLREASDFLQRYQQETGQPDPTRLEDLRREMTHTGKFELSFGELEWAARVAWRNSTRCVGRLYWPALEVRDLRHVTAAQEVFGHLRQHLHDAQNGGQLRPIISVFGAGVEILSPQLLRYADDPANAELCRVLEQLGWQAQGERFELLPVAIRGAGQAPQLFDLQPEEVLEVPIQHPEFPALAELGLKWHALPLVSDLSLDACGMRFAAPFNGWYMQTEIAARNLADQGRYNVLPDVARALGLATRHERSLWRDRALLELNIAVLFSFEQAGVKIVDHHTAAQHFVRFEEKEAQAGREVRGRWSWLIPPLSPATTPIWERQYNDEEERPNFARCPYH</sequence>
<comment type="catalytic activity">
    <reaction evidence="9">
        <text>3 reduced [flavodoxin] + 2 L-arginine + 4 O2 = 3 oxidized [flavodoxin] + 2 L-citrulline + 2 nitric oxide + 4 H2O + 5 H(+)</text>
        <dbReference type="Rhea" id="RHEA:52324"/>
        <dbReference type="Rhea" id="RHEA-COMP:10622"/>
        <dbReference type="Rhea" id="RHEA-COMP:10623"/>
        <dbReference type="ChEBI" id="CHEBI:15377"/>
        <dbReference type="ChEBI" id="CHEBI:15378"/>
        <dbReference type="ChEBI" id="CHEBI:15379"/>
        <dbReference type="ChEBI" id="CHEBI:16480"/>
        <dbReference type="ChEBI" id="CHEBI:32682"/>
        <dbReference type="ChEBI" id="CHEBI:57618"/>
        <dbReference type="ChEBI" id="CHEBI:57743"/>
        <dbReference type="ChEBI" id="CHEBI:58210"/>
        <dbReference type="EC" id="1.14.14.47"/>
    </reaction>
</comment>
<evidence type="ECO:0000256" key="10">
    <source>
        <dbReference type="PIRNR" id="PIRNR037219"/>
    </source>
</evidence>
<evidence type="ECO:0000256" key="6">
    <source>
        <dbReference type="ARBA" id="ARBA00022723"/>
    </source>
</evidence>
<keyword evidence="7 10" id="KW-0560">Oxidoreductase</keyword>
<dbReference type="PIRSF" id="PIRSF037219">
    <property type="entry name" value="NOS_oxygenase"/>
    <property type="match status" value="1"/>
</dbReference>
<comment type="similarity">
    <text evidence="2 10">Belongs to the NOS family. Bacterial NOS oxygenase subfamily.</text>
</comment>
<evidence type="ECO:0000256" key="2">
    <source>
        <dbReference type="ARBA" id="ARBA00005411"/>
    </source>
</evidence>
<organism evidence="12 13">
    <name type="scientific">Deinococcus xinjiangensis</name>
    <dbReference type="NCBI Taxonomy" id="457454"/>
    <lineage>
        <taxon>Bacteria</taxon>
        <taxon>Thermotogati</taxon>
        <taxon>Deinococcota</taxon>
        <taxon>Deinococci</taxon>
        <taxon>Deinococcales</taxon>
        <taxon>Deinococcaceae</taxon>
        <taxon>Deinococcus</taxon>
    </lineage>
</organism>
<proteinExistence type="inferred from homology"/>
<evidence type="ECO:0000313" key="13">
    <source>
        <dbReference type="Proteomes" id="UP001458946"/>
    </source>
</evidence>
<keyword evidence="13" id="KW-1185">Reference proteome</keyword>
<comment type="subunit">
    <text evidence="10">Homodimer.</text>
</comment>
<gene>
    <name evidence="12" type="primary">nos</name>
    <name evidence="12" type="ORF">Dxin01_03099</name>
</gene>
<evidence type="ECO:0000259" key="11">
    <source>
        <dbReference type="PROSITE" id="PS60001"/>
    </source>
</evidence>
<dbReference type="InterPro" id="IPR044943">
    <property type="entry name" value="NOS_dom_1"/>
</dbReference>
<dbReference type="InterPro" id="IPR044940">
    <property type="entry name" value="NOS_dom_2"/>
</dbReference>
<comment type="miscellaneous">
    <text evidence="10">This protein is similar to the oxygenase domain of eukaryotic nitric oxide synthases but lacks the reductase domain which, in eukaryotes, is responsible for transfer of electrons to the ferric heme during nitric oxide synthesis.</text>
</comment>
<dbReference type="Gene3D" id="3.90.440.10">
    <property type="entry name" value="Nitric Oxide Synthase,Heme Domain,Chain A domain 2"/>
    <property type="match status" value="1"/>
</dbReference>
<reference evidence="12 13" key="1">
    <citation type="submission" date="2024-02" db="EMBL/GenBank/DDBJ databases">
        <title>Deinococcus xinjiangensis NBRC 107630.</title>
        <authorList>
            <person name="Ichikawa N."/>
            <person name="Katano-Makiyama Y."/>
            <person name="Hidaka K."/>
        </authorList>
    </citation>
    <scope>NUCLEOTIDE SEQUENCE [LARGE SCALE GENOMIC DNA]</scope>
    <source>
        <strain evidence="12 13">NBRC 107630</strain>
    </source>
</reference>
<evidence type="ECO:0000256" key="5">
    <source>
        <dbReference type="ARBA" id="ARBA00022617"/>
    </source>
</evidence>
<evidence type="ECO:0000256" key="3">
    <source>
        <dbReference type="ARBA" id="ARBA00012735"/>
    </source>
</evidence>
<dbReference type="InterPro" id="IPR004030">
    <property type="entry name" value="NOS_N"/>
</dbReference>
<evidence type="ECO:0000256" key="4">
    <source>
        <dbReference type="ARBA" id="ARBA00018859"/>
    </source>
</evidence>
<feature type="domain" description="Nitric oxide synthase (NOS)" evidence="11">
    <location>
        <begin position="71"/>
        <end position="78"/>
    </location>
</feature>
<accession>A0ABP9VDN4</accession>
<dbReference type="InterPro" id="IPR050607">
    <property type="entry name" value="NOS"/>
</dbReference>
<evidence type="ECO:0000256" key="1">
    <source>
        <dbReference type="ARBA" id="ARBA00001971"/>
    </source>
</evidence>
<dbReference type="RefSeq" id="WP_353543312.1">
    <property type="nucleotide sequence ID" value="NZ_BAABRN010000046.1"/>
</dbReference>
<dbReference type="EMBL" id="BAABRN010000046">
    <property type="protein sequence ID" value="GAA5503342.1"/>
    <property type="molecule type" value="Genomic_DNA"/>
</dbReference>
<evidence type="ECO:0000313" key="12">
    <source>
        <dbReference type="EMBL" id="GAA5503342.1"/>
    </source>
</evidence>
<dbReference type="Proteomes" id="UP001458946">
    <property type="component" value="Unassembled WGS sequence"/>
</dbReference>
<dbReference type="PANTHER" id="PTHR43410:SF1">
    <property type="entry name" value="NITRIC OXIDE SYNTHASE"/>
    <property type="match status" value="1"/>
</dbReference>
<dbReference type="Pfam" id="PF02898">
    <property type="entry name" value="NO_synthase"/>
    <property type="match status" value="1"/>
</dbReference>
<dbReference type="PANTHER" id="PTHR43410">
    <property type="entry name" value="NITRIC OXIDE SYNTHASE OXYGENASE"/>
    <property type="match status" value="1"/>
</dbReference>
<dbReference type="Gene3D" id="3.90.1230.10">
    <property type="entry name" value="Nitric Oxide Synthase, Chain A, domain 3"/>
    <property type="match status" value="1"/>
</dbReference>
<dbReference type="InterPro" id="IPR036119">
    <property type="entry name" value="NOS_N_sf"/>
</dbReference>
<comment type="caution">
    <text evidence="12">The sequence shown here is derived from an EMBL/GenBank/DDBJ whole genome shotgun (WGS) entry which is preliminary data.</text>
</comment>